<dbReference type="PANTHER" id="PTHR46128:SF86">
    <property type="entry name" value="PENTACOTRIPEPTIDE-REPEAT REGION OF PRORP DOMAIN-CONTAINING PROTEIN"/>
    <property type="match status" value="1"/>
</dbReference>
<organism evidence="5 6">
    <name type="scientific">Marchantia polymorpha subsp. ruderalis</name>
    <dbReference type="NCBI Taxonomy" id="1480154"/>
    <lineage>
        <taxon>Eukaryota</taxon>
        <taxon>Viridiplantae</taxon>
        <taxon>Streptophyta</taxon>
        <taxon>Embryophyta</taxon>
        <taxon>Marchantiophyta</taxon>
        <taxon>Marchantiopsida</taxon>
        <taxon>Marchantiidae</taxon>
        <taxon>Marchantiales</taxon>
        <taxon>Marchantiaceae</taxon>
        <taxon>Marchantia</taxon>
    </lineage>
</organism>
<feature type="repeat" description="PPR" evidence="3">
    <location>
        <begin position="404"/>
        <end position="438"/>
    </location>
</feature>
<evidence type="ECO:0000313" key="5">
    <source>
        <dbReference type="EMBL" id="OAE20566.1"/>
    </source>
</evidence>
<dbReference type="Pfam" id="PF01535">
    <property type="entry name" value="PPR"/>
    <property type="match status" value="1"/>
</dbReference>
<gene>
    <name evidence="5" type="ORF">AXG93_3873s1240</name>
    <name evidence="4" type="ORF">Mp_7g15250</name>
</gene>
<feature type="repeat" description="PPR" evidence="3">
    <location>
        <begin position="333"/>
        <end position="368"/>
    </location>
</feature>
<dbReference type="Pfam" id="PF13041">
    <property type="entry name" value="PPR_2"/>
    <property type="match status" value="1"/>
</dbReference>
<keyword evidence="2" id="KW-0677">Repeat</keyword>
<sequence>MRLKKLAPPLLASYRRLFHELCVGVPVGRGIHGRSGTAIMRTPRPSNDCGYDRFPSVPAVKVCHNGSEGRSVSWVNSRCYSSSANSEGPVSVDPSSLMEEEYFHDIEDHTLHNLQEKIERIEDDPNDDEIASGYVGDRRRYTSGRKTLKRRQFGVTKEKLEFRREIIRNLVHNIVNLDDVKLVGKVLSEWVKEYASRRESLVMVNTDYNGNSSAQSSTGRFLPYSEVARIVHAVLQIVGEQGNLEGALEVVRWMERQGWCKLDPHLYTTIIDTFGEAGCLELAEKIFSSVNISEVEKDIALFNAMINARGKAGQIDSLEDLFESMKKSFYKPDLVTYNTVMNSYVKAGMGLGTVVSVFKDMYTQGIEPDIVSFNILLEACVSGSHVKEAQKIFDNLKRRGLKPTVITYTTLITVYANSGHCSDALLLLSEMLAHNCLPNAVTFSSLITACARDGVYEEAEKLFQVMKDFQVEPNVVTYNAMIDLNRKRGDCDSAKRLYQEMNAAGLQPTSITAASLMSAYKASGNYDEVFATYEEAKLGKICNTHVFTEAVDACIKSGNLMRILDIQSDMLAVNCHPDVVTCSIILSALGSKCSSEEEACVLVDFLQAFDIELMANSCRMLLEIMISDEEVQKNIHKLYVLLDKEDIKTWTVFSCAMVDALWALGWYRRATLVVAWVMEKGLFDEICVIQPREWKLDLRRLSSGAALVALYQWFGHLALVARHLESVKLRKMLKDETVEMSSEVENDSLDQRTRMVTPETSVLVEVLLPLLPRLEDILPDKGTRPVGRSHFGLQCPPLVTVVTGWGKLSREEGSSIVRTLVQREFVKLRAPFKPSADSGKWMCRGESLMRWLLNPSTGARLVLSDVVPEAERAQ</sequence>
<feature type="repeat" description="PPR" evidence="3">
    <location>
        <begin position="369"/>
        <end position="403"/>
    </location>
</feature>
<dbReference type="Pfam" id="PF13812">
    <property type="entry name" value="PPR_3"/>
    <property type="match status" value="3"/>
</dbReference>
<dbReference type="AlphaFoldDB" id="A0A176VLC7"/>
<reference evidence="7" key="3">
    <citation type="journal article" date="2020" name="Curr. Biol.">
        <title>Chromatin organization in early land plants reveals an ancestral association between H3K27me3, transposons, and constitutive heterochromatin.</title>
        <authorList>
            <person name="Montgomery S.A."/>
            <person name="Tanizawa Y."/>
            <person name="Galik B."/>
            <person name="Wang N."/>
            <person name="Ito T."/>
            <person name="Mochizuki T."/>
            <person name="Akimcheva S."/>
            <person name="Bowman J.L."/>
            <person name="Cognat V."/>
            <person name="Marechal-Drouard L."/>
            <person name="Ekker H."/>
            <person name="Hong S.F."/>
            <person name="Kohchi T."/>
            <person name="Lin S.S."/>
            <person name="Liu L.D."/>
            <person name="Nakamura Y."/>
            <person name="Valeeva L.R."/>
            <person name="Shakirov E.V."/>
            <person name="Shippen D.E."/>
            <person name="Wei W.L."/>
            <person name="Yagura M."/>
            <person name="Yamaoka S."/>
            <person name="Yamato K.T."/>
            <person name="Liu C."/>
            <person name="Berger F."/>
        </authorList>
    </citation>
    <scope>NUCLEOTIDE SEQUENCE [LARGE SCALE GENOMIC DNA]</scope>
    <source>
        <strain evidence="7">Tak-1</strain>
    </source>
</reference>
<reference evidence="4" key="2">
    <citation type="journal article" date="2019" name="Curr. Biol.">
        <title>Chromatin organization in early land plants reveals an ancestral association between H3K27me3, transposons, and constitutive heterochromatin.</title>
        <authorList>
            <person name="Montgomery S.A."/>
            <person name="Tanizawa Y."/>
            <person name="Galik B."/>
            <person name="Wang N."/>
            <person name="Ito T."/>
            <person name="Mochizuki T."/>
            <person name="Akimcheva S."/>
            <person name="Bowman J."/>
            <person name="Cognat V."/>
            <person name="Drouard L."/>
            <person name="Ekker H."/>
            <person name="Houng S."/>
            <person name="Kohchi T."/>
            <person name="Lin S."/>
            <person name="Liu L.D."/>
            <person name="Nakamura Y."/>
            <person name="Valeeva L.R."/>
            <person name="Shakirov E.V."/>
            <person name="Shippen D.E."/>
            <person name="Wei W."/>
            <person name="Yagura M."/>
            <person name="Yamaoka S."/>
            <person name="Yamato K.T."/>
            <person name="Liu C."/>
            <person name="Berger F."/>
        </authorList>
    </citation>
    <scope>NUCLEOTIDE SEQUENCE [LARGE SCALE GENOMIC DNA]</scope>
    <source>
        <strain evidence="4">Tak-1</strain>
    </source>
</reference>
<evidence type="ECO:0000313" key="4">
    <source>
        <dbReference type="EMBL" id="BBN17525.1"/>
    </source>
</evidence>
<dbReference type="Gene3D" id="1.25.40.10">
    <property type="entry name" value="Tetratricopeptide repeat domain"/>
    <property type="match status" value="3"/>
</dbReference>
<evidence type="ECO:0000256" key="1">
    <source>
        <dbReference type="ARBA" id="ARBA00007626"/>
    </source>
</evidence>
<accession>A0A176VLC7</accession>
<dbReference type="PANTHER" id="PTHR46128">
    <property type="entry name" value="MITOCHONDRIAL GROUP I INTRON SPLICING FACTOR CCM1"/>
    <property type="match status" value="1"/>
</dbReference>
<dbReference type="SUPFAM" id="SSF48452">
    <property type="entry name" value="TPR-like"/>
    <property type="match status" value="1"/>
</dbReference>
<evidence type="ECO:0008006" key="8">
    <source>
        <dbReference type="Google" id="ProtNLM"/>
    </source>
</evidence>
<dbReference type="InterPro" id="IPR050872">
    <property type="entry name" value="PPR_P_subfamily"/>
</dbReference>
<evidence type="ECO:0000256" key="3">
    <source>
        <dbReference type="PROSITE-ProRule" id="PRU00708"/>
    </source>
</evidence>
<feature type="repeat" description="PPR" evidence="3">
    <location>
        <begin position="439"/>
        <end position="473"/>
    </location>
</feature>
<protein>
    <recommendedName>
        <fullName evidence="8">Smr domain-containing protein</fullName>
    </recommendedName>
</protein>
<evidence type="ECO:0000313" key="7">
    <source>
        <dbReference type="Proteomes" id="UP001162541"/>
    </source>
</evidence>
<dbReference type="Proteomes" id="UP001162541">
    <property type="component" value="Chromosome 7"/>
</dbReference>
<reference evidence="5 6" key="1">
    <citation type="submission" date="2016-03" db="EMBL/GenBank/DDBJ databases">
        <title>Mechanisms controlling the formation of the plant cell surface in tip-growing cells are functionally conserved among land plants.</title>
        <authorList>
            <person name="Honkanen S."/>
            <person name="Jones V.A."/>
            <person name="Morieri G."/>
            <person name="Champion C."/>
            <person name="Hetherington A.J."/>
            <person name="Kelly S."/>
            <person name="Saint-Marcoux D."/>
            <person name="Proust H."/>
            <person name="Prescott H."/>
            <person name="Dolan L."/>
        </authorList>
    </citation>
    <scope>NUCLEOTIDE SEQUENCE [LARGE SCALE GENOMIC DNA]</scope>
    <source>
        <strain evidence="6">cv. Tak-1 and cv. Tak-2</strain>
        <tissue evidence="5">Whole gametophyte</tissue>
    </source>
</reference>
<dbReference type="InterPro" id="IPR002885">
    <property type="entry name" value="PPR_rpt"/>
</dbReference>
<evidence type="ECO:0000256" key="2">
    <source>
        <dbReference type="ARBA" id="ARBA00022737"/>
    </source>
</evidence>
<dbReference type="PROSITE" id="PS51375">
    <property type="entry name" value="PPR"/>
    <property type="match status" value="6"/>
</dbReference>
<dbReference type="InterPro" id="IPR011990">
    <property type="entry name" value="TPR-like_helical_dom_sf"/>
</dbReference>
<feature type="repeat" description="PPR" evidence="3">
    <location>
        <begin position="298"/>
        <end position="332"/>
    </location>
</feature>
<dbReference type="NCBIfam" id="TIGR00756">
    <property type="entry name" value="PPR"/>
    <property type="match status" value="6"/>
</dbReference>
<dbReference type="EMBL" id="AP019872">
    <property type="protein sequence ID" value="BBN17525.1"/>
    <property type="molecule type" value="Genomic_DNA"/>
</dbReference>
<evidence type="ECO:0000313" key="6">
    <source>
        <dbReference type="Proteomes" id="UP000077202"/>
    </source>
</evidence>
<dbReference type="EMBL" id="LVLJ01003602">
    <property type="protein sequence ID" value="OAE20566.1"/>
    <property type="molecule type" value="Genomic_DNA"/>
</dbReference>
<dbReference type="Proteomes" id="UP000077202">
    <property type="component" value="Unassembled WGS sequence"/>
</dbReference>
<feature type="repeat" description="PPR" evidence="3">
    <location>
        <begin position="474"/>
        <end position="508"/>
    </location>
</feature>
<keyword evidence="6" id="KW-1185">Reference proteome</keyword>
<proteinExistence type="inferred from homology"/>
<comment type="similarity">
    <text evidence="1">Belongs to the PPR family. P subfamily.</text>
</comment>
<name>A0A176VLC7_MARPO</name>